<sequence>MRDNTMVIWGDESPRAFNFAVKPFVEISEGANNTKLNFNENVLLAWFNQNNEINIATETEIFTYLNDKQKKVILKEQIDKIEISKGNYIAVLSGDYIFTTYDGGEHWDKKMMKEPILLHQISENGDLLVFTSKKNID</sequence>
<proteinExistence type="predicted"/>
<name>A0A941GJ32_NIACI</name>
<evidence type="ECO:0008006" key="2">
    <source>
        <dbReference type="Google" id="ProtNLM"/>
    </source>
</evidence>
<evidence type="ECO:0000313" key="1">
    <source>
        <dbReference type="EMBL" id="MBR8670535.1"/>
    </source>
</evidence>
<dbReference type="AlphaFoldDB" id="A0A941GJ32"/>
<dbReference type="RefSeq" id="WP_212119468.1">
    <property type="nucleotide sequence ID" value="NZ_JAGTPX020000014.1"/>
</dbReference>
<accession>A0A941GJ32</accession>
<dbReference type="EMBL" id="JAGTPX010000013">
    <property type="protein sequence ID" value="MBR8670535.1"/>
    <property type="molecule type" value="Genomic_DNA"/>
</dbReference>
<protein>
    <recommendedName>
        <fullName evidence="2">Photosynthesis system II assembly factor Ycf48/Hcf136-like domain-containing protein</fullName>
    </recommendedName>
</protein>
<reference evidence="1" key="1">
    <citation type="submission" date="2021-04" db="EMBL/GenBank/DDBJ databases">
        <title>Genomic analysis of electroactive and textile dye degrading Bacillus circulans strain: DC10 isolated from constructed wetland-microbial fuel cells treating textile dye wastewaters.</title>
        <authorList>
            <person name="Patel D.U."/>
            <person name="Desai C.R."/>
        </authorList>
    </citation>
    <scope>NUCLEOTIDE SEQUENCE</scope>
    <source>
        <strain evidence="1">DC10</strain>
    </source>
</reference>
<organism evidence="1">
    <name type="scientific">Niallia circulans</name>
    <name type="common">Bacillus circulans</name>
    <dbReference type="NCBI Taxonomy" id="1397"/>
    <lineage>
        <taxon>Bacteria</taxon>
        <taxon>Bacillati</taxon>
        <taxon>Bacillota</taxon>
        <taxon>Bacilli</taxon>
        <taxon>Bacillales</taxon>
        <taxon>Bacillaceae</taxon>
        <taxon>Niallia</taxon>
    </lineage>
</organism>
<gene>
    <name evidence="1" type="ORF">KD144_13325</name>
</gene>
<comment type="caution">
    <text evidence="1">The sequence shown here is derived from an EMBL/GenBank/DDBJ whole genome shotgun (WGS) entry which is preliminary data.</text>
</comment>